<dbReference type="EMBL" id="BSOZ01000019">
    <property type="protein sequence ID" value="GLS04496.1"/>
    <property type="molecule type" value="Genomic_DNA"/>
</dbReference>
<gene>
    <name evidence="1" type="ORF">GCM10007860_16430</name>
</gene>
<dbReference type="Pfam" id="PF11227">
    <property type="entry name" value="DUF3025"/>
    <property type="match status" value="1"/>
</dbReference>
<name>A0ABQ6BVF4_9NEIS</name>
<sequence>MFSGHPAFAPLGPWLARLGGFPTLADWGRLPTVFTRSGQPLTCVDPASLSRYYEAEIHELGRIATRSLNWHDCFNALVWHAYPHAKAALNALHYRLLPTGGNGTRGPVRDAATLFDECGLILPYCDEALHRALCDHDWPTLFQARRDAWGRQVEALVFGHATYENLLAPFVGLTGKCWPVAVPSAFFDWPLAERLAWLDRHLADAIDAGELRTPRQLPPLPYLGVPGWWPAQDDAFYADTGYFRPRRGTR</sequence>
<protein>
    <recommendedName>
        <fullName evidence="3">Transmembrane protein</fullName>
    </recommendedName>
</protein>
<proteinExistence type="predicted"/>
<evidence type="ECO:0000313" key="1">
    <source>
        <dbReference type="EMBL" id="GLS04496.1"/>
    </source>
</evidence>
<organism evidence="1 2">
    <name type="scientific">Chitiniphilus shinanonensis</name>
    <dbReference type="NCBI Taxonomy" id="553088"/>
    <lineage>
        <taxon>Bacteria</taxon>
        <taxon>Pseudomonadati</taxon>
        <taxon>Pseudomonadota</taxon>
        <taxon>Betaproteobacteria</taxon>
        <taxon>Neisseriales</taxon>
        <taxon>Chitinibacteraceae</taxon>
        <taxon>Chitiniphilus</taxon>
    </lineage>
</organism>
<reference evidence="2" key="1">
    <citation type="journal article" date="2019" name="Int. J. Syst. Evol. Microbiol.">
        <title>The Global Catalogue of Microorganisms (GCM) 10K type strain sequencing project: providing services to taxonomists for standard genome sequencing and annotation.</title>
        <authorList>
            <consortium name="The Broad Institute Genomics Platform"/>
            <consortium name="The Broad Institute Genome Sequencing Center for Infectious Disease"/>
            <person name="Wu L."/>
            <person name="Ma J."/>
        </authorList>
    </citation>
    <scope>NUCLEOTIDE SEQUENCE [LARGE SCALE GENOMIC DNA]</scope>
    <source>
        <strain evidence="2">NBRC 104970</strain>
    </source>
</reference>
<evidence type="ECO:0008006" key="3">
    <source>
        <dbReference type="Google" id="ProtNLM"/>
    </source>
</evidence>
<dbReference type="Proteomes" id="UP001156836">
    <property type="component" value="Unassembled WGS sequence"/>
</dbReference>
<evidence type="ECO:0000313" key="2">
    <source>
        <dbReference type="Proteomes" id="UP001156836"/>
    </source>
</evidence>
<comment type="caution">
    <text evidence="1">The sequence shown here is derived from an EMBL/GenBank/DDBJ whole genome shotgun (WGS) entry which is preliminary data.</text>
</comment>
<accession>A0ABQ6BVF4</accession>
<keyword evidence="2" id="KW-1185">Reference proteome</keyword>
<dbReference type="InterPro" id="IPR021390">
    <property type="entry name" value="DUF3025"/>
</dbReference>